<evidence type="ECO:0000256" key="5">
    <source>
        <dbReference type="SAM" id="MobiDB-lite"/>
    </source>
</evidence>
<feature type="transmembrane region" description="Helical" evidence="6">
    <location>
        <begin position="405"/>
        <end position="426"/>
    </location>
</feature>
<evidence type="ECO:0000256" key="4">
    <source>
        <dbReference type="ARBA" id="ARBA00023136"/>
    </source>
</evidence>
<comment type="caution">
    <text evidence="7">The sequence shown here is derived from an EMBL/GenBank/DDBJ whole genome shotgun (WGS) entry which is preliminary data.</text>
</comment>
<dbReference type="InterPro" id="IPR003689">
    <property type="entry name" value="ZIP"/>
</dbReference>
<organism evidence="7 8">
    <name type="scientific">Cerrena zonata</name>
    <dbReference type="NCBI Taxonomy" id="2478898"/>
    <lineage>
        <taxon>Eukaryota</taxon>
        <taxon>Fungi</taxon>
        <taxon>Dikarya</taxon>
        <taxon>Basidiomycota</taxon>
        <taxon>Agaricomycotina</taxon>
        <taxon>Agaricomycetes</taxon>
        <taxon>Polyporales</taxon>
        <taxon>Cerrenaceae</taxon>
        <taxon>Cerrena</taxon>
    </lineage>
</organism>
<name>A0AAW0FJH9_9APHY</name>
<proteinExistence type="predicted"/>
<reference evidence="7 8" key="1">
    <citation type="submission" date="2022-09" db="EMBL/GenBank/DDBJ databases">
        <authorList>
            <person name="Palmer J.M."/>
        </authorList>
    </citation>
    <scope>NUCLEOTIDE SEQUENCE [LARGE SCALE GENOMIC DNA]</scope>
    <source>
        <strain evidence="7 8">DSM 7382</strain>
    </source>
</reference>
<comment type="subcellular location">
    <subcellularLocation>
        <location evidence="1">Membrane</location>
        <topology evidence="1">Multi-pass membrane protein</topology>
    </subcellularLocation>
</comment>
<dbReference type="GO" id="GO:0005385">
    <property type="term" value="F:zinc ion transmembrane transporter activity"/>
    <property type="evidence" value="ECO:0007669"/>
    <property type="project" value="TreeGrafter"/>
</dbReference>
<feature type="transmembrane region" description="Helical" evidence="6">
    <location>
        <begin position="364"/>
        <end position="384"/>
    </location>
</feature>
<dbReference type="PANTHER" id="PTHR11040:SF44">
    <property type="entry name" value="PROTEIN ZNTC-RELATED"/>
    <property type="match status" value="1"/>
</dbReference>
<feature type="region of interest" description="Disordered" evidence="5">
    <location>
        <begin position="137"/>
        <end position="204"/>
    </location>
</feature>
<evidence type="ECO:0000256" key="2">
    <source>
        <dbReference type="ARBA" id="ARBA00022692"/>
    </source>
</evidence>
<evidence type="ECO:0000313" key="7">
    <source>
        <dbReference type="EMBL" id="KAK7681863.1"/>
    </source>
</evidence>
<evidence type="ECO:0008006" key="9">
    <source>
        <dbReference type="Google" id="ProtNLM"/>
    </source>
</evidence>
<gene>
    <name evidence="7" type="ORF">QCA50_015211</name>
</gene>
<feature type="transmembrane region" description="Helical" evidence="6">
    <location>
        <begin position="32"/>
        <end position="51"/>
    </location>
</feature>
<keyword evidence="4 6" id="KW-0472">Membrane</keyword>
<sequence>MSPHSVLEPSTPLAWGTSAATMGLSNDILSRIWVMIILFCVSLFAAWFPTLSKRIQRIRVPRIVFFIGKHFGTGVILSTAFVHLLQEAFENLGHPLVKARWGIGKWTGLIVLGSLLVIFLIEYISTSFVDRLQSYSSPASTPPHSSSPSRASSAHPIRTHEPESLEDSEHAPLLSNPTNEYGTLPVHHHHEHPIDGVPHPHQEHLPHRSVSVAAIPPPQAAEDDIFSGGHHRFESRSSHSHHSGGPGRRQSLQKISEDFQVTATPVGSQRLKTTNGSKDTHGHDHGAHHRPHNMSHTHDHGHVHLTMEEWDPDSGRDEEEVEVTAEVKIGHRRQVVGILMLQIGIMIHSLVIGLTLAITTGSEFTSLVAAIIFHQLFEGLSLGIRIANLPSTPANAGWIRRIFKLSLAFTFAITTPIGIAIGLATFGHGKADAAYLKLIQGLMSAISAGMLIYAACVEMLAGDFVMDPLLWRSSIKRQVLAVVSVFMGVAGMALIGWD</sequence>
<feature type="transmembrane region" description="Helical" evidence="6">
    <location>
        <begin position="335"/>
        <end position="358"/>
    </location>
</feature>
<dbReference type="Pfam" id="PF02535">
    <property type="entry name" value="Zip"/>
    <property type="match status" value="2"/>
</dbReference>
<protein>
    <recommendedName>
        <fullName evidence="9">Zinc/iron permease</fullName>
    </recommendedName>
</protein>
<keyword evidence="8" id="KW-1185">Reference proteome</keyword>
<dbReference type="PANTHER" id="PTHR11040">
    <property type="entry name" value="ZINC/IRON TRANSPORTER"/>
    <property type="match status" value="1"/>
</dbReference>
<keyword evidence="3 6" id="KW-1133">Transmembrane helix</keyword>
<accession>A0AAW0FJH9</accession>
<feature type="compositionally biased region" description="Basic residues" evidence="5">
    <location>
        <begin position="286"/>
        <end position="295"/>
    </location>
</feature>
<feature type="compositionally biased region" description="Basic and acidic residues" evidence="5">
    <location>
        <begin position="158"/>
        <end position="170"/>
    </location>
</feature>
<keyword evidence="2 6" id="KW-0812">Transmembrane</keyword>
<feature type="compositionally biased region" description="Low complexity" evidence="5">
    <location>
        <begin position="137"/>
        <end position="156"/>
    </location>
</feature>
<evidence type="ECO:0000256" key="1">
    <source>
        <dbReference type="ARBA" id="ARBA00004141"/>
    </source>
</evidence>
<feature type="region of interest" description="Disordered" evidence="5">
    <location>
        <begin position="220"/>
        <end position="297"/>
    </location>
</feature>
<dbReference type="EMBL" id="JASBNA010000039">
    <property type="protein sequence ID" value="KAK7681863.1"/>
    <property type="molecule type" value="Genomic_DNA"/>
</dbReference>
<evidence type="ECO:0000256" key="6">
    <source>
        <dbReference type="SAM" id="Phobius"/>
    </source>
</evidence>
<feature type="transmembrane region" description="Helical" evidence="6">
    <location>
        <begin position="478"/>
        <end position="497"/>
    </location>
</feature>
<feature type="transmembrane region" description="Helical" evidence="6">
    <location>
        <begin position="438"/>
        <end position="457"/>
    </location>
</feature>
<dbReference type="GO" id="GO:0005886">
    <property type="term" value="C:plasma membrane"/>
    <property type="evidence" value="ECO:0007669"/>
    <property type="project" value="TreeGrafter"/>
</dbReference>
<feature type="transmembrane region" description="Helical" evidence="6">
    <location>
        <begin position="63"/>
        <end position="86"/>
    </location>
</feature>
<evidence type="ECO:0000313" key="8">
    <source>
        <dbReference type="Proteomes" id="UP001385951"/>
    </source>
</evidence>
<feature type="compositionally biased region" description="Basic and acidic residues" evidence="5">
    <location>
        <begin position="192"/>
        <end position="204"/>
    </location>
</feature>
<evidence type="ECO:0000256" key="3">
    <source>
        <dbReference type="ARBA" id="ARBA00022989"/>
    </source>
</evidence>
<feature type="compositionally biased region" description="Polar residues" evidence="5">
    <location>
        <begin position="259"/>
        <end position="277"/>
    </location>
</feature>
<feature type="transmembrane region" description="Helical" evidence="6">
    <location>
        <begin position="106"/>
        <end position="124"/>
    </location>
</feature>
<dbReference type="AlphaFoldDB" id="A0AAW0FJH9"/>
<dbReference type="Proteomes" id="UP001385951">
    <property type="component" value="Unassembled WGS sequence"/>
</dbReference>